<feature type="domain" description="Glycoside hydrolase family 2 catalytic" evidence="3">
    <location>
        <begin position="25"/>
        <end position="214"/>
    </location>
</feature>
<reference evidence="5" key="1">
    <citation type="journal article" date="2019" name="Int. J. Syst. Evol. Microbiol.">
        <title>The Global Catalogue of Microorganisms (GCM) 10K type strain sequencing project: providing services to taxonomists for standard genome sequencing and annotation.</title>
        <authorList>
            <consortium name="The Broad Institute Genomics Platform"/>
            <consortium name="The Broad Institute Genome Sequencing Center for Infectious Disease"/>
            <person name="Wu L."/>
            <person name="Ma J."/>
        </authorList>
    </citation>
    <scope>NUCLEOTIDE SEQUENCE [LARGE SCALE GENOMIC DNA]</scope>
    <source>
        <strain evidence="5">JCM 17224</strain>
    </source>
</reference>
<sequence length="840" mass="93873">MWGKQKFYLKGVTYGTFRPTDDGSQYPPADSVDIDFAAMAQNGINSVRTYTVPPAYLLDKALEYGLHVMVGLPWEQHLTFLDDPAQSARIVADMRASVHTLGRHPAVLCYAIGNEIPASIVRWYGEKKISGFLQRLYQAVKAEDPEGLVTYVNYPTTEYLTLPFLDFFCFNVYLESPEKLNGYIAKLHNLVGDKPLLLAEVGLDSQRNGEEKQADSLDWQLRMIFAKGCVGTFVFAWTDEWWRGGFDIEDWDFGLVDRNRRPKPALYAVSKAYADVPFTNDAALPFISVAVCSYNGSATIRDTMEGLKALDYPNFEVIVVNDGSTDKLLDILTEYDVQIITTENQGLSNARNTALYAAQGDIVAYIDDDAYPDPQWLRYLAYAFLNSEHAGIGGPNLPPADDGLIAHCVANAPGGPVHVLTTDELAEHIPGCNMAFRREVLLEVGGFDPIYRAAGDDVDLCWRVLHTGRTIGFHAAAFVWHHRRNSLKMYWQQQKGYGKAEALLEGKWPQKYNSFGHLTWTGRIYGNGLTQPIQLGKRKVFHGTWGSALFQSVYEQAPNSMAYLPLMPEWFLLMGLLGALSMLSVLWQPLLWALPLLIITGVVVLTQAGLSAAYADLRHVQRWSLKVQLYGLTMLLHLMQPVARLVGRLQHGLTPWRKRGSGEQSFSKLLQRVRAQEQWSEDWHPVEELLARVEHDLLRRKVRARRGGTFDRWDLQASCSFFSGARAIMAIEEHGGGRMMVKFKSWTVLSQSAYVITGLLLALTTLSLLDRAYVLSGLFAMGTALFAVHLLTDVARSMSDLSLAFGSLLSVPAAGAVENVTEPENPAFELATEYGEYKLV</sequence>
<dbReference type="InterPro" id="IPR006103">
    <property type="entry name" value="Glyco_hydro_2_cat"/>
</dbReference>
<dbReference type="SUPFAM" id="SSF51445">
    <property type="entry name" value="(Trans)glycosidases"/>
    <property type="match status" value="1"/>
</dbReference>
<feature type="transmembrane region" description="Helical" evidence="1">
    <location>
        <begin position="746"/>
        <end position="766"/>
    </location>
</feature>
<evidence type="ECO:0000259" key="2">
    <source>
        <dbReference type="Pfam" id="PF00535"/>
    </source>
</evidence>
<accession>A0ABP7SMU2</accession>
<dbReference type="InterPro" id="IPR050834">
    <property type="entry name" value="Glycosyltransf_2"/>
</dbReference>
<comment type="caution">
    <text evidence="4">The sequence shown here is derived from an EMBL/GenBank/DDBJ whole genome shotgun (WGS) entry which is preliminary data.</text>
</comment>
<dbReference type="Gene3D" id="3.90.550.10">
    <property type="entry name" value="Spore Coat Polysaccharide Biosynthesis Protein SpsA, Chain A"/>
    <property type="match status" value="1"/>
</dbReference>
<evidence type="ECO:0008006" key="6">
    <source>
        <dbReference type="Google" id="ProtNLM"/>
    </source>
</evidence>
<protein>
    <recommendedName>
        <fullName evidence="6">Glycosyltransferase</fullName>
    </recommendedName>
</protein>
<dbReference type="Pfam" id="PF02836">
    <property type="entry name" value="Glyco_hydro_2_C"/>
    <property type="match status" value="1"/>
</dbReference>
<name>A0ABP7SMU2_9BACT</name>
<evidence type="ECO:0000259" key="3">
    <source>
        <dbReference type="Pfam" id="PF02836"/>
    </source>
</evidence>
<gene>
    <name evidence="4" type="ORF">GCM10022408_28870</name>
</gene>
<feature type="domain" description="Glycosyltransferase 2-like" evidence="2">
    <location>
        <begin position="288"/>
        <end position="443"/>
    </location>
</feature>
<dbReference type="PANTHER" id="PTHR43685">
    <property type="entry name" value="GLYCOSYLTRANSFERASE"/>
    <property type="match status" value="1"/>
</dbReference>
<keyword evidence="1" id="KW-0812">Transmembrane</keyword>
<dbReference type="Proteomes" id="UP001500567">
    <property type="component" value="Unassembled WGS sequence"/>
</dbReference>
<feature type="transmembrane region" description="Helical" evidence="1">
    <location>
        <begin position="593"/>
        <end position="615"/>
    </location>
</feature>
<dbReference type="Pfam" id="PF00535">
    <property type="entry name" value="Glycos_transf_2"/>
    <property type="match status" value="1"/>
</dbReference>
<dbReference type="InterPro" id="IPR017853">
    <property type="entry name" value="GH"/>
</dbReference>
<dbReference type="EMBL" id="BAABDJ010000035">
    <property type="protein sequence ID" value="GAA4013955.1"/>
    <property type="molecule type" value="Genomic_DNA"/>
</dbReference>
<dbReference type="PANTHER" id="PTHR43685:SF3">
    <property type="entry name" value="SLR2126 PROTEIN"/>
    <property type="match status" value="1"/>
</dbReference>
<keyword evidence="1" id="KW-1133">Transmembrane helix</keyword>
<organism evidence="4 5">
    <name type="scientific">Hymenobacter fastidiosus</name>
    <dbReference type="NCBI Taxonomy" id="486264"/>
    <lineage>
        <taxon>Bacteria</taxon>
        <taxon>Pseudomonadati</taxon>
        <taxon>Bacteroidota</taxon>
        <taxon>Cytophagia</taxon>
        <taxon>Cytophagales</taxon>
        <taxon>Hymenobacteraceae</taxon>
        <taxon>Hymenobacter</taxon>
    </lineage>
</organism>
<dbReference type="SUPFAM" id="SSF53448">
    <property type="entry name" value="Nucleotide-diphospho-sugar transferases"/>
    <property type="match status" value="1"/>
</dbReference>
<feature type="transmembrane region" description="Helical" evidence="1">
    <location>
        <begin position="772"/>
        <end position="792"/>
    </location>
</feature>
<evidence type="ECO:0000313" key="4">
    <source>
        <dbReference type="EMBL" id="GAA4013955.1"/>
    </source>
</evidence>
<keyword evidence="1" id="KW-0472">Membrane</keyword>
<keyword evidence="5" id="KW-1185">Reference proteome</keyword>
<proteinExistence type="predicted"/>
<dbReference type="InterPro" id="IPR001173">
    <property type="entry name" value="Glyco_trans_2-like"/>
</dbReference>
<evidence type="ECO:0000313" key="5">
    <source>
        <dbReference type="Proteomes" id="UP001500567"/>
    </source>
</evidence>
<dbReference type="CDD" id="cd00761">
    <property type="entry name" value="Glyco_tranf_GTA_type"/>
    <property type="match status" value="1"/>
</dbReference>
<evidence type="ECO:0000256" key="1">
    <source>
        <dbReference type="SAM" id="Phobius"/>
    </source>
</evidence>
<dbReference type="Gene3D" id="3.20.20.80">
    <property type="entry name" value="Glycosidases"/>
    <property type="match status" value="1"/>
</dbReference>
<dbReference type="InterPro" id="IPR029044">
    <property type="entry name" value="Nucleotide-diphossugar_trans"/>
</dbReference>